<dbReference type="OrthoDB" id="4477at10239"/>
<dbReference type="GO" id="GO:0004748">
    <property type="term" value="F:ribonucleoside-diphosphate reductase activity, thioredoxin disulfide as acceptor"/>
    <property type="evidence" value="ECO:0007669"/>
    <property type="project" value="UniProtKB-EC"/>
</dbReference>
<dbReference type="Proteomes" id="UP000224829">
    <property type="component" value="Segment"/>
</dbReference>
<dbReference type="SUPFAM" id="SSF47240">
    <property type="entry name" value="Ferritin-like"/>
    <property type="match status" value="1"/>
</dbReference>
<dbReference type="Pfam" id="PF00268">
    <property type="entry name" value="Ribonuc_red_sm"/>
    <property type="match status" value="1"/>
</dbReference>
<accession>A0A1Y0SVE7</accession>
<protein>
    <recommendedName>
        <fullName evidence="1">ribonucleoside-diphosphate reductase</fullName>
        <ecNumber evidence="1">1.17.4.1</ecNumber>
    </recommendedName>
</protein>
<organism evidence="2 3">
    <name type="scientific">Pseudomonas phage Noxifer</name>
    <dbReference type="NCBI Taxonomy" id="2006684"/>
    <lineage>
        <taxon>Viruses</taxon>
        <taxon>Duplodnaviria</taxon>
        <taxon>Heunggongvirae</taxon>
        <taxon>Uroviricota</taxon>
        <taxon>Caudoviricetes</taxon>
        <taxon>Chimalliviridae</taxon>
        <taxon>Noxifervirus</taxon>
        <taxon>Noxifervirus noxifer</taxon>
    </lineage>
</organism>
<dbReference type="EMBL" id="MF063068">
    <property type="protein sequence ID" value="ARV77502.1"/>
    <property type="molecule type" value="Genomic_DNA"/>
</dbReference>
<reference evidence="2 3" key="1">
    <citation type="submission" date="2017-05" db="EMBL/GenBank/DDBJ databases">
        <authorList>
            <person name="Song R."/>
            <person name="Chenine A.L."/>
            <person name="Ruprecht R.M."/>
        </authorList>
    </citation>
    <scope>NUCLEOTIDE SEQUENCE [LARGE SCALE GENOMIC DNA]</scope>
</reference>
<evidence type="ECO:0000313" key="3">
    <source>
        <dbReference type="Proteomes" id="UP000224829"/>
    </source>
</evidence>
<gene>
    <name evidence="2" type="ORF">NOXIFER_337</name>
</gene>
<dbReference type="InterPro" id="IPR009078">
    <property type="entry name" value="Ferritin-like_SF"/>
</dbReference>
<evidence type="ECO:0000256" key="1">
    <source>
        <dbReference type="ARBA" id="ARBA00012274"/>
    </source>
</evidence>
<dbReference type="InterPro" id="IPR000358">
    <property type="entry name" value="RNR_small_fam"/>
</dbReference>
<keyword evidence="3" id="KW-1185">Reference proteome</keyword>
<evidence type="ECO:0000313" key="2">
    <source>
        <dbReference type="EMBL" id="ARV77502.1"/>
    </source>
</evidence>
<dbReference type="GO" id="GO:0009263">
    <property type="term" value="P:deoxyribonucleotide biosynthetic process"/>
    <property type="evidence" value="ECO:0007669"/>
    <property type="project" value="InterPro"/>
</dbReference>
<dbReference type="InterPro" id="IPR012348">
    <property type="entry name" value="RNR-like"/>
</dbReference>
<name>A0A1Y0SVE7_9CAUD</name>
<dbReference type="Gene3D" id="1.10.620.20">
    <property type="entry name" value="Ribonucleotide Reductase, subunit A"/>
    <property type="match status" value="1"/>
</dbReference>
<sequence>MSEIIVPSLDNVIFNQHKGDYGDTRLFLGEPRGLLDTVNDPHPKLWEFWRSLRGLDWDTNEFDFSPCLLEFKTKNPGVAQAMIQNLGWQWEGDSIAANSIMAVGNHFVTNSALKVVWDQIVANENLHATTYSEIVRYSFDSPNDVLNDVLGVKEALARSNVISAVMAKSYRIGLRVSLGDLDRNSEEAYEGAFMFSVALFLLERVNFMGSFAVTGAIAQTGDYMPICKAVQRIAQDEAEIHVNVGKYVIENELKTERGRRCWKANRKVIDDMGMEVRASEMRWRNFQRDSGSIVPHVGWDEIGSYINFNVADALDVLERPVDFTAPLEMPLPYMTKWLDVAATQASPQEQDNGQYRVNVVKHDDNGLVFPFPLRRPRNTLALALPGRAVA</sequence>
<dbReference type="UniPathway" id="UPA00326"/>
<dbReference type="EC" id="1.17.4.1" evidence="1"/>
<proteinExistence type="predicted"/>